<dbReference type="EMBL" id="MTQA01000416">
    <property type="protein sequence ID" value="PNP59849.1"/>
    <property type="molecule type" value="Genomic_DNA"/>
</dbReference>
<protein>
    <submittedName>
        <fullName evidence="1">Uncharacterized protein</fullName>
    </submittedName>
</protein>
<dbReference type="AlphaFoldDB" id="A0A2K0UQ05"/>
<dbReference type="Proteomes" id="UP000236664">
    <property type="component" value="Unassembled WGS sequence"/>
</dbReference>
<sequence>MMEAVYHSMENSYSKTLCKPMEPMTKLYTTTNPIENDMSISTDVAAETDGRCNMEQRMPFPTHNGFLDHYYTP</sequence>
<dbReference type="OrthoDB" id="10499862at2759"/>
<proteinExistence type="predicted"/>
<keyword evidence="2" id="KW-1185">Reference proteome</keyword>
<organism evidence="1 2">
    <name type="scientific">Gibberella nygamai</name>
    <name type="common">Bean root rot disease fungus</name>
    <name type="synonym">Fusarium nygamai</name>
    <dbReference type="NCBI Taxonomy" id="42673"/>
    <lineage>
        <taxon>Eukaryota</taxon>
        <taxon>Fungi</taxon>
        <taxon>Dikarya</taxon>
        <taxon>Ascomycota</taxon>
        <taxon>Pezizomycotina</taxon>
        <taxon>Sordariomycetes</taxon>
        <taxon>Hypocreomycetidae</taxon>
        <taxon>Hypocreales</taxon>
        <taxon>Nectriaceae</taxon>
        <taxon>Fusarium</taxon>
        <taxon>Fusarium fujikuroi species complex</taxon>
    </lineage>
</organism>
<gene>
    <name evidence="1" type="ORF">FNYG_14827</name>
</gene>
<accession>A0A2K0UQ05</accession>
<name>A0A2K0UQ05_GIBNY</name>
<comment type="caution">
    <text evidence="1">The sequence shown here is derived from an EMBL/GenBank/DDBJ whole genome shotgun (WGS) entry which is preliminary data.</text>
</comment>
<reference evidence="1 2" key="1">
    <citation type="submission" date="2017-06" db="EMBL/GenBank/DDBJ databases">
        <title>Genome of Fusarium nygamai isolate CS10214.</title>
        <authorList>
            <person name="Gardiner D.M."/>
            <person name="Obanor F."/>
            <person name="Kazan K."/>
        </authorList>
    </citation>
    <scope>NUCLEOTIDE SEQUENCE [LARGE SCALE GENOMIC DNA]</scope>
    <source>
        <strain evidence="1 2">CS10214</strain>
    </source>
</reference>
<evidence type="ECO:0000313" key="2">
    <source>
        <dbReference type="Proteomes" id="UP000236664"/>
    </source>
</evidence>
<evidence type="ECO:0000313" key="1">
    <source>
        <dbReference type="EMBL" id="PNP59849.1"/>
    </source>
</evidence>